<proteinExistence type="predicted"/>
<dbReference type="AlphaFoldDB" id="A0A1H5HRP8"/>
<gene>
    <name evidence="1" type="ORF">SAMN04489740_1088</name>
</gene>
<sequence length="65" mass="7493">MPHWPVERTCTVSQAVWWHWLALAIMQKGTDSAMSLMGVWNLAELDPGHVRLRKRSLRLARRSGP</sequence>
<accession>A0A1H5HRP8</accession>
<dbReference type="EMBL" id="FNTV01000001">
    <property type="protein sequence ID" value="SEE30585.1"/>
    <property type="molecule type" value="Genomic_DNA"/>
</dbReference>
<organism evidence="1 2">
    <name type="scientific">Arthrobacter alpinus</name>
    <dbReference type="NCBI Taxonomy" id="656366"/>
    <lineage>
        <taxon>Bacteria</taxon>
        <taxon>Bacillati</taxon>
        <taxon>Actinomycetota</taxon>
        <taxon>Actinomycetes</taxon>
        <taxon>Micrococcales</taxon>
        <taxon>Micrococcaceae</taxon>
        <taxon>Arthrobacter</taxon>
    </lineage>
</organism>
<evidence type="ECO:0000313" key="1">
    <source>
        <dbReference type="EMBL" id="SEE30585.1"/>
    </source>
</evidence>
<reference evidence="1 2" key="1">
    <citation type="submission" date="2016-10" db="EMBL/GenBank/DDBJ databases">
        <authorList>
            <person name="de Groot N.N."/>
        </authorList>
    </citation>
    <scope>NUCLEOTIDE SEQUENCE [LARGE SCALE GENOMIC DNA]</scope>
    <source>
        <strain evidence="1 2">DSM 22274</strain>
    </source>
</reference>
<name>A0A1H5HRP8_9MICC</name>
<protein>
    <submittedName>
        <fullName evidence="1">Uncharacterized protein</fullName>
    </submittedName>
</protein>
<dbReference type="Proteomes" id="UP000182725">
    <property type="component" value="Unassembled WGS sequence"/>
</dbReference>
<evidence type="ECO:0000313" key="2">
    <source>
        <dbReference type="Proteomes" id="UP000182725"/>
    </source>
</evidence>